<keyword evidence="3 5" id="KW-1133">Transmembrane helix</keyword>
<dbReference type="InParanoid" id="K3W5T0"/>
<reference evidence="8" key="2">
    <citation type="submission" date="2010-04" db="EMBL/GenBank/DDBJ databases">
        <authorList>
            <person name="Buell R."/>
            <person name="Hamilton J."/>
            <person name="Hostetler J."/>
        </authorList>
    </citation>
    <scope>NUCLEOTIDE SEQUENCE [LARGE SCALE GENOMIC DNA]</scope>
    <source>
        <strain evidence="8">DAOM:BR144</strain>
    </source>
</reference>
<reference evidence="8" key="1">
    <citation type="journal article" date="2010" name="Genome Biol.">
        <title>Genome sequence of the necrotrophic plant pathogen Pythium ultimum reveals original pathogenicity mechanisms and effector repertoire.</title>
        <authorList>
            <person name="Levesque C.A."/>
            <person name="Brouwer H."/>
            <person name="Cano L."/>
            <person name="Hamilton J.P."/>
            <person name="Holt C."/>
            <person name="Huitema E."/>
            <person name="Raffaele S."/>
            <person name="Robideau G.P."/>
            <person name="Thines M."/>
            <person name="Win J."/>
            <person name="Zerillo M.M."/>
            <person name="Beakes G.W."/>
            <person name="Boore J.L."/>
            <person name="Busam D."/>
            <person name="Dumas B."/>
            <person name="Ferriera S."/>
            <person name="Fuerstenberg S.I."/>
            <person name="Gachon C.M."/>
            <person name="Gaulin E."/>
            <person name="Govers F."/>
            <person name="Grenville-Briggs L."/>
            <person name="Horner N."/>
            <person name="Hostetler J."/>
            <person name="Jiang R.H."/>
            <person name="Johnson J."/>
            <person name="Krajaejun T."/>
            <person name="Lin H."/>
            <person name="Meijer H.J."/>
            <person name="Moore B."/>
            <person name="Morris P."/>
            <person name="Phuntmart V."/>
            <person name="Puiu D."/>
            <person name="Shetty J."/>
            <person name="Stajich J.E."/>
            <person name="Tripathy S."/>
            <person name="Wawra S."/>
            <person name="van West P."/>
            <person name="Whitty B.R."/>
            <person name="Coutinho P.M."/>
            <person name="Henrissat B."/>
            <person name="Martin F."/>
            <person name="Thomas P.D."/>
            <person name="Tyler B.M."/>
            <person name="De Vries R.P."/>
            <person name="Kamoun S."/>
            <person name="Yandell M."/>
            <person name="Tisserat N."/>
            <person name="Buell C.R."/>
        </authorList>
    </citation>
    <scope>NUCLEOTIDE SEQUENCE</scope>
    <source>
        <strain evidence="8">DAOM:BR144</strain>
    </source>
</reference>
<evidence type="ECO:0000256" key="4">
    <source>
        <dbReference type="ARBA" id="ARBA00023136"/>
    </source>
</evidence>
<evidence type="ECO:0000256" key="5">
    <source>
        <dbReference type="SAM" id="Phobius"/>
    </source>
</evidence>
<dbReference type="AlphaFoldDB" id="K3W5T0"/>
<sequence>MHGDLRGFSSSASLIFDQGRLLTLEREAVLSRMQYWRLLTNQVTFHHGLAVSFGLYVMFQFRVIERQMGSRKFGSLVVFILSLTSGLELAALMSAPSLARQIPGGPYALLGALAVFFNKYIPKLYPRSFSFSGLNFSDKSSTYLLLIVMLGRNPNTLLSFAPGALFGLLFSSTPLARLRLPSFLLTTLGIFHPLFDVVPASVVALQRQRRVLEAQRRLGVRNNQQNMPAGQGFRDQLLPGAGGGMLPPHMAAAPPSEDAIQQLMALGFDRERAITALQSTSNNVEAAANRLLNGL</sequence>
<feature type="transmembrane region" description="Helical" evidence="5">
    <location>
        <begin position="73"/>
        <end position="92"/>
    </location>
</feature>
<keyword evidence="2 5" id="KW-0812">Transmembrane</keyword>
<comment type="subcellular location">
    <subcellularLocation>
        <location evidence="1">Membrane</location>
        <topology evidence="1">Multi-pass membrane protein</topology>
    </subcellularLocation>
</comment>
<dbReference type="SUPFAM" id="SSF46934">
    <property type="entry name" value="UBA-like"/>
    <property type="match status" value="1"/>
</dbReference>
<organism evidence="7 8">
    <name type="scientific">Globisporangium ultimum (strain ATCC 200006 / CBS 805.95 / DAOM BR144)</name>
    <name type="common">Pythium ultimum</name>
    <dbReference type="NCBI Taxonomy" id="431595"/>
    <lineage>
        <taxon>Eukaryota</taxon>
        <taxon>Sar</taxon>
        <taxon>Stramenopiles</taxon>
        <taxon>Oomycota</taxon>
        <taxon>Peronosporomycetes</taxon>
        <taxon>Pythiales</taxon>
        <taxon>Pythiaceae</taxon>
        <taxon>Globisporangium</taxon>
    </lineage>
</organism>
<feature type="transmembrane region" description="Helical" evidence="5">
    <location>
        <begin position="182"/>
        <end position="205"/>
    </location>
</feature>
<dbReference type="STRING" id="431595.K3W5T0"/>
<name>K3W5T0_GLOUD</name>
<dbReference type="Proteomes" id="UP000019132">
    <property type="component" value="Unassembled WGS sequence"/>
</dbReference>
<proteinExistence type="predicted"/>
<evidence type="ECO:0000313" key="7">
    <source>
        <dbReference type="EnsemblProtists" id="PYU1_T000321"/>
    </source>
</evidence>
<dbReference type="EMBL" id="GL376636">
    <property type="status" value="NOT_ANNOTATED_CDS"/>
    <property type="molecule type" value="Genomic_DNA"/>
</dbReference>
<dbReference type="EnsemblProtists" id="PYU1_T000321">
    <property type="protein sequence ID" value="PYU1_T000321"/>
    <property type="gene ID" value="PYU1_G000321"/>
</dbReference>
<keyword evidence="8" id="KW-1185">Reference proteome</keyword>
<feature type="transmembrane region" description="Helical" evidence="5">
    <location>
        <begin position="43"/>
        <end position="61"/>
    </location>
</feature>
<evidence type="ECO:0000256" key="2">
    <source>
        <dbReference type="ARBA" id="ARBA00022692"/>
    </source>
</evidence>
<feature type="domain" description="UBA" evidence="6">
    <location>
        <begin position="254"/>
        <end position="294"/>
    </location>
</feature>
<keyword evidence="4 5" id="KW-0472">Membrane</keyword>
<dbReference type="VEuPathDB" id="FungiDB:PYU1_G000321"/>
<evidence type="ECO:0000256" key="3">
    <source>
        <dbReference type="ARBA" id="ARBA00022989"/>
    </source>
</evidence>
<evidence type="ECO:0000259" key="6">
    <source>
        <dbReference type="PROSITE" id="PS50030"/>
    </source>
</evidence>
<dbReference type="OMA" id="NYQDHRP"/>
<reference evidence="7" key="3">
    <citation type="submission" date="2015-02" db="UniProtKB">
        <authorList>
            <consortium name="EnsemblProtists"/>
        </authorList>
    </citation>
    <scope>IDENTIFICATION</scope>
    <source>
        <strain evidence="7">DAOM BR144</strain>
    </source>
</reference>
<accession>K3W5T0</accession>
<dbReference type="InterPro" id="IPR015940">
    <property type="entry name" value="UBA"/>
</dbReference>
<dbReference type="eggNOG" id="KOG4463">
    <property type="taxonomic scope" value="Eukaryota"/>
</dbReference>
<dbReference type="InterPro" id="IPR035952">
    <property type="entry name" value="Rhomboid-like_sf"/>
</dbReference>
<dbReference type="SUPFAM" id="SSF144091">
    <property type="entry name" value="Rhomboid-like"/>
    <property type="match status" value="1"/>
</dbReference>
<protein>
    <recommendedName>
        <fullName evidence="6">UBA domain-containing protein</fullName>
    </recommendedName>
</protein>
<feature type="transmembrane region" description="Helical" evidence="5">
    <location>
        <begin position="142"/>
        <end position="170"/>
    </location>
</feature>
<dbReference type="SMART" id="SM00165">
    <property type="entry name" value="UBA"/>
    <property type="match status" value="1"/>
</dbReference>
<dbReference type="GO" id="GO:0016020">
    <property type="term" value="C:membrane"/>
    <property type="evidence" value="ECO:0007669"/>
    <property type="project" value="UniProtKB-SubCell"/>
</dbReference>
<evidence type="ECO:0000313" key="8">
    <source>
        <dbReference type="Proteomes" id="UP000019132"/>
    </source>
</evidence>
<dbReference type="InterPro" id="IPR009060">
    <property type="entry name" value="UBA-like_sf"/>
</dbReference>
<dbReference type="PROSITE" id="PS50030">
    <property type="entry name" value="UBA"/>
    <property type="match status" value="1"/>
</dbReference>
<dbReference type="HOGENOM" id="CLU_944869_0_0_1"/>
<dbReference type="Gene3D" id="1.10.8.10">
    <property type="entry name" value="DNA helicase RuvA subunit, C-terminal domain"/>
    <property type="match status" value="1"/>
</dbReference>
<dbReference type="Pfam" id="PF00627">
    <property type="entry name" value="UBA"/>
    <property type="match status" value="1"/>
</dbReference>
<evidence type="ECO:0000256" key="1">
    <source>
        <dbReference type="ARBA" id="ARBA00004141"/>
    </source>
</evidence>
<feature type="transmembrane region" description="Helical" evidence="5">
    <location>
        <begin position="104"/>
        <end position="121"/>
    </location>
</feature>